<dbReference type="Gene3D" id="3.40.50.620">
    <property type="entry name" value="HUPs"/>
    <property type="match status" value="1"/>
</dbReference>
<keyword evidence="8" id="KW-0963">Cytoplasm</keyword>
<comment type="subcellular location">
    <subcellularLocation>
        <location evidence="8">Cytoplasm</location>
    </subcellularLocation>
</comment>
<dbReference type="PANTHER" id="PTHR21299">
    <property type="entry name" value="CYTIDYLATE KINASE/PANTOATE-BETA-ALANINE LIGASE"/>
    <property type="match status" value="1"/>
</dbReference>
<sequence length="310" mass="34216">MVRCRQTPLVDRRGRDVHETRKVNCTELKAVGVAGRIEEVRRCTTGWRRQGLRTALVPLTGGLHDGHLSMVRIAKARADRVVVALLNNTGRLCHDGEYTVSARQLSADIEKLEDAAVDLLFLPAEEEFHPQGSATRVAVDVLTDLMCGSNRPGYFDDVTLAVTKVLNIVPSDYALFGEKDWQCTQIMRRLVRDLHIDTEILTCPTVREADGLAMSSRNARMDREARQVARSLYAALKLVADEIANGVPTELSCARAEDGLIASGFDAVDYLECRDGESLRMAMAPFGRARVFGAARIGDVRLIDNVEVPV</sequence>
<evidence type="ECO:0000256" key="6">
    <source>
        <dbReference type="ARBA" id="ARBA00022840"/>
    </source>
</evidence>
<comment type="subunit">
    <text evidence="8">Homodimer.</text>
</comment>
<dbReference type="Pfam" id="PF02569">
    <property type="entry name" value="Pantoate_ligase"/>
    <property type="match status" value="1"/>
</dbReference>
<dbReference type="GO" id="GO:0005524">
    <property type="term" value="F:ATP binding"/>
    <property type="evidence" value="ECO:0007669"/>
    <property type="project" value="UniProtKB-KW"/>
</dbReference>
<dbReference type="PANTHER" id="PTHR21299:SF1">
    <property type="entry name" value="PANTOATE--BETA-ALANINE LIGASE"/>
    <property type="match status" value="1"/>
</dbReference>
<comment type="pathway">
    <text evidence="1 8">Cofactor biosynthesis; (R)-pantothenate biosynthesis; (R)-pantothenate from (R)-pantoate and beta-alanine: step 1/1.</text>
</comment>
<evidence type="ECO:0000256" key="1">
    <source>
        <dbReference type="ARBA" id="ARBA00004990"/>
    </source>
</evidence>
<keyword evidence="3 8" id="KW-0436">Ligase</keyword>
<dbReference type="GO" id="GO:0015940">
    <property type="term" value="P:pantothenate biosynthetic process"/>
    <property type="evidence" value="ECO:0007669"/>
    <property type="project" value="UniProtKB-UniRule"/>
</dbReference>
<protein>
    <recommendedName>
        <fullName evidence="8">Pantothenate synthetase</fullName>
        <shortName evidence="8">PS</shortName>
        <ecNumber evidence="8">6.3.2.1</ecNumber>
    </recommendedName>
    <alternativeName>
        <fullName evidence="8">Pantoate--beta-alanine ligase</fullName>
    </alternativeName>
    <alternativeName>
        <fullName evidence="8">Pantoate-activating enzyme</fullName>
    </alternativeName>
</protein>
<evidence type="ECO:0000256" key="2">
    <source>
        <dbReference type="ARBA" id="ARBA00009256"/>
    </source>
</evidence>
<dbReference type="InterPro" id="IPR042176">
    <property type="entry name" value="Pantoate_ligase_C"/>
</dbReference>
<evidence type="ECO:0000313" key="9">
    <source>
        <dbReference type="EMBL" id="QHQ35694.1"/>
    </source>
</evidence>
<dbReference type="GO" id="GO:0005829">
    <property type="term" value="C:cytosol"/>
    <property type="evidence" value="ECO:0007669"/>
    <property type="project" value="TreeGrafter"/>
</dbReference>
<gene>
    <name evidence="8" type="primary">panC</name>
    <name evidence="9" type="ORF">GO499_11160</name>
</gene>
<dbReference type="InterPro" id="IPR003721">
    <property type="entry name" value="Pantoate_ligase"/>
</dbReference>
<dbReference type="UniPathway" id="UPA00028">
    <property type="reaction ID" value="UER00005"/>
</dbReference>
<dbReference type="SUPFAM" id="SSF52374">
    <property type="entry name" value="Nucleotidylyl transferase"/>
    <property type="match status" value="1"/>
</dbReference>
<evidence type="ECO:0000256" key="5">
    <source>
        <dbReference type="ARBA" id="ARBA00022741"/>
    </source>
</evidence>
<dbReference type="AlphaFoldDB" id="A0A6P1SYD3"/>
<comment type="function">
    <text evidence="8">Catalyzes the condensation of pantoate with beta-alanine in an ATP-dependent reaction via a pantoyl-adenylate intermediate.</text>
</comment>
<dbReference type="HAMAP" id="MF_00158">
    <property type="entry name" value="PanC"/>
    <property type="match status" value="1"/>
</dbReference>
<dbReference type="KEGG" id="amaq:GO499_11160"/>
<organism evidence="9 10">
    <name type="scientific">Algicella marina</name>
    <dbReference type="NCBI Taxonomy" id="2683284"/>
    <lineage>
        <taxon>Bacteria</taxon>
        <taxon>Pseudomonadati</taxon>
        <taxon>Pseudomonadota</taxon>
        <taxon>Alphaproteobacteria</taxon>
        <taxon>Rhodobacterales</taxon>
        <taxon>Paracoccaceae</taxon>
        <taxon>Algicella</taxon>
    </lineage>
</organism>
<name>A0A6P1SYD3_9RHOB</name>
<evidence type="ECO:0000256" key="3">
    <source>
        <dbReference type="ARBA" id="ARBA00022598"/>
    </source>
</evidence>
<dbReference type="EMBL" id="CP046620">
    <property type="protein sequence ID" value="QHQ35694.1"/>
    <property type="molecule type" value="Genomic_DNA"/>
</dbReference>
<keyword evidence="6 8" id="KW-0067">ATP-binding</keyword>
<evidence type="ECO:0000256" key="4">
    <source>
        <dbReference type="ARBA" id="ARBA00022655"/>
    </source>
</evidence>
<evidence type="ECO:0000256" key="7">
    <source>
        <dbReference type="ARBA" id="ARBA00048258"/>
    </source>
</evidence>
<dbReference type="Gene3D" id="3.30.1300.10">
    <property type="entry name" value="Pantoate-beta-alanine ligase, C-terminal domain"/>
    <property type="match status" value="1"/>
</dbReference>
<accession>A0A6P1SYD3</accession>
<reference evidence="9 10" key="1">
    <citation type="submission" date="2019-12" db="EMBL/GenBank/DDBJ databases">
        <title>Complete genome sequence of Algicella marina strain 9Alg 56(T) isolated from the red alga Tichocarpus crinitus.</title>
        <authorList>
            <person name="Kim S.-G."/>
            <person name="Nedashkovskaya O.I."/>
        </authorList>
    </citation>
    <scope>NUCLEOTIDE SEQUENCE [LARGE SCALE GENOMIC DNA]</scope>
    <source>
        <strain evidence="9 10">9Alg 56</strain>
    </source>
</reference>
<proteinExistence type="inferred from homology"/>
<keyword evidence="5 8" id="KW-0547">Nucleotide-binding</keyword>
<keyword evidence="4 8" id="KW-0566">Pantothenate biosynthesis</keyword>
<dbReference type="GO" id="GO:0004592">
    <property type="term" value="F:pantoate-beta-alanine ligase activity"/>
    <property type="evidence" value="ECO:0007669"/>
    <property type="project" value="UniProtKB-UniRule"/>
</dbReference>
<comment type="miscellaneous">
    <text evidence="8">The reaction proceeds by a bi uni uni bi ping pong mechanism.</text>
</comment>
<keyword evidence="10" id="KW-1185">Reference proteome</keyword>
<comment type="catalytic activity">
    <reaction evidence="7 8">
        <text>(R)-pantoate + beta-alanine + ATP = (R)-pantothenate + AMP + diphosphate + H(+)</text>
        <dbReference type="Rhea" id="RHEA:10912"/>
        <dbReference type="ChEBI" id="CHEBI:15378"/>
        <dbReference type="ChEBI" id="CHEBI:15980"/>
        <dbReference type="ChEBI" id="CHEBI:29032"/>
        <dbReference type="ChEBI" id="CHEBI:30616"/>
        <dbReference type="ChEBI" id="CHEBI:33019"/>
        <dbReference type="ChEBI" id="CHEBI:57966"/>
        <dbReference type="ChEBI" id="CHEBI:456215"/>
        <dbReference type="EC" id="6.3.2.1"/>
    </reaction>
</comment>
<dbReference type="Proteomes" id="UP000464495">
    <property type="component" value="Chromosome"/>
</dbReference>
<feature type="binding site" evidence="8">
    <location>
        <begin position="177"/>
        <end position="180"/>
    </location>
    <ligand>
        <name>ATP</name>
        <dbReference type="ChEBI" id="CHEBI:30616"/>
    </ligand>
</feature>
<feature type="active site" description="Proton donor" evidence="8">
    <location>
        <position position="67"/>
    </location>
</feature>
<evidence type="ECO:0000313" key="10">
    <source>
        <dbReference type="Proteomes" id="UP000464495"/>
    </source>
</evidence>
<comment type="similarity">
    <text evidence="2 8">Belongs to the pantothenate synthetase family.</text>
</comment>
<evidence type="ECO:0000256" key="8">
    <source>
        <dbReference type="HAMAP-Rule" id="MF_00158"/>
    </source>
</evidence>
<feature type="binding site" evidence="8">
    <location>
        <begin position="214"/>
        <end position="217"/>
    </location>
    <ligand>
        <name>ATP</name>
        <dbReference type="ChEBI" id="CHEBI:30616"/>
    </ligand>
</feature>
<comment type="caution">
    <text evidence="8">Lacks conserved residue(s) required for the propagation of feature annotation.</text>
</comment>
<dbReference type="EC" id="6.3.2.1" evidence="8"/>
<feature type="binding site" evidence="8">
    <location>
        <position position="206"/>
    </location>
    <ligand>
        <name>ATP</name>
        <dbReference type="ChEBI" id="CHEBI:30616"/>
    </ligand>
</feature>
<dbReference type="InterPro" id="IPR014729">
    <property type="entry name" value="Rossmann-like_a/b/a_fold"/>
</dbReference>